<proteinExistence type="predicted"/>
<dbReference type="AlphaFoldDB" id="A0A7N2MWU4"/>
<dbReference type="EMBL" id="LRBV02000011">
    <property type="status" value="NOT_ANNOTATED_CDS"/>
    <property type="molecule type" value="Genomic_DNA"/>
</dbReference>
<name>A0A7N2MWU4_QUELO</name>
<evidence type="ECO:0000313" key="1">
    <source>
        <dbReference type="EnsemblPlants" id="QL11p019306:mrna"/>
    </source>
</evidence>
<organism evidence="1 2">
    <name type="scientific">Quercus lobata</name>
    <name type="common">Valley oak</name>
    <dbReference type="NCBI Taxonomy" id="97700"/>
    <lineage>
        <taxon>Eukaryota</taxon>
        <taxon>Viridiplantae</taxon>
        <taxon>Streptophyta</taxon>
        <taxon>Embryophyta</taxon>
        <taxon>Tracheophyta</taxon>
        <taxon>Spermatophyta</taxon>
        <taxon>Magnoliopsida</taxon>
        <taxon>eudicotyledons</taxon>
        <taxon>Gunneridae</taxon>
        <taxon>Pentapetalae</taxon>
        <taxon>rosids</taxon>
        <taxon>fabids</taxon>
        <taxon>Fagales</taxon>
        <taxon>Fagaceae</taxon>
        <taxon>Quercus</taxon>
    </lineage>
</organism>
<dbReference type="Gramene" id="QL11p019306:mrna">
    <property type="protein sequence ID" value="QL11p019306:mrna"/>
    <property type="gene ID" value="QL11p019306"/>
</dbReference>
<reference evidence="1 2" key="1">
    <citation type="journal article" date="2016" name="G3 (Bethesda)">
        <title>First Draft Assembly and Annotation of the Genome of a California Endemic Oak Quercus lobata Nee (Fagaceae).</title>
        <authorList>
            <person name="Sork V.L."/>
            <person name="Fitz-Gibbon S.T."/>
            <person name="Puiu D."/>
            <person name="Crepeau M."/>
            <person name="Gugger P.F."/>
            <person name="Sherman R."/>
            <person name="Stevens K."/>
            <person name="Langley C.H."/>
            <person name="Pellegrini M."/>
            <person name="Salzberg S.L."/>
        </authorList>
    </citation>
    <scope>NUCLEOTIDE SEQUENCE [LARGE SCALE GENOMIC DNA]</scope>
    <source>
        <strain evidence="1 2">cv. SW786</strain>
    </source>
</reference>
<dbReference type="Proteomes" id="UP000594261">
    <property type="component" value="Chromosome 11"/>
</dbReference>
<dbReference type="EnsemblPlants" id="QL11p019306:mrna">
    <property type="protein sequence ID" value="QL11p019306:mrna"/>
    <property type="gene ID" value="QL11p019306"/>
</dbReference>
<accession>A0A7N2MWU4</accession>
<reference evidence="1" key="2">
    <citation type="submission" date="2021-01" db="UniProtKB">
        <authorList>
            <consortium name="EnsemblPlants"/>
        </authorList>
    </citation>
    <scope>IDENTIFICATION</scope>
</reference>
<sequence length="115" mass="12878">MKEKPKFLVCMEDLISTTRYITWSLHNKNRGGLRQFLDSFGGTEQSNTGGNPLFAGLSPDSSLGSVAYEKQDSKPRADFNCFPLMPVVDKLPALLREDLESAFEDDLDNIFDITN</sequence>
<dbReference type="InParanoid" id="A0A7N2MWU4"/>
<keyword evidence="2" id="KW-1185">Reference proteome</keyword>
<evidence type="ECO:0000313" key="2">
    <source>
        <dbReference type="Proteomes" id="UP000594261"/>
    </source>
</evidence>
<protein>
    <submittedName>
        <fullName evidence="1">Uncharacterized protein</fullName>
    </submittedName>
</protein>